<dbReference type="PANTHER" id="PTHR31658:SF0">
    <property type="entry name" value="CONSERVED OLIGOMERIC GOLGI COMPLEX SUBUNIT 1"/>
    <property type="match status" value="1"/>
</dbReference>
<dbReference type="PANTHER" id="PTHR31658">
    <property type="entry name" value="CONSERVED OLIGOMERIC GOLGI COMPLEX SUBUNIT 1"/>
    <property type="match status" value="1"/>
</dbReference>
<organism evidence="9 10">
    <name type="scientific">Somion occarium</name>
    <dbReference type="NCBI Taxonomy" id="3059160"/>
    <lineage>
        <taxon>Eukaryota</taxon>
        <taxon>Fungi</taxon>
        <taxon>Dikarya</taxon>
        <taxon>Basidiomycota</taxon>
        <taxon>Agaricomycotina</taxon>
        <taxon>Agaricomycetes</taxon>
        <taxon>Polyporales</taxon>
        <taxon>Cerrenaceae</taxon>
        <taxon>Somion</taxon>
    </lineage>
</organism>
<comment type="similarity">
    <text evidence="2">Belongs to the COG1 family.</text>
</comment>
<accession>A0ABP1CH40</accession>
<dbReference type="Pfam" id="PF08700">
    <property type="entry name" value="VPS51_Exo84_N"/>
    <property type="match status" value="1"/>
</dbReference>
<evidence type="ECO:0000256" key="1">
    <source>
        <dbReference type="ARBA" id="ARBA00004395"/>
    </source>
</evidence>
<evidence type="ECO:0000256" key="4">
    <source>
        <dbReference type="ARBA" id="ARBA00022448"/>
    </source>
</evidence>
<sequence>MARRPSVVSLSSVNSSGSLPKLGQLPSLSQSFSQSSRASANSSRWLSSRTASGNGKVGTNIQQDEHAANPDELFVKHTVAEVKGIQQKLRHDADAKQQELRVMVGERYRDLLQASTSIIALARSSDNVLHALEDMRSITSAVGTTAALPRIAPSVGQEDAHLQVLQALSAHMKLLLDTPEHLWRLMERKLYLHAAWLFLLCRVVHRALLRDDADDDTGWNVYGLNIAEQFPLVQRQWDVVSQFRTQITHKATLSLRENTPSPAAVGASLLSLHLIESRPLPETLTILLMQRTRALTPLLTRPRDNVPNGTAGPSRTPRVRKAIVRNTRSKAEAALDVVAHTLGAARQLFIGTSERPPLLMEALDYIQTDPAPPTSELPMELKLTTQLLLTSLPSSSHFMLLPPNIKSYRPYIDSNVASSLSKEPLNDKLQEWFIKATEDIKLSMGKWLSELHSVTEVWKLRTGLFRWMSTADGLETGETAVLMNLSDEACLHQAATIWRDVLESANTEFRAHLSSALTALKNTESNSLFDASPVQYLFQAPSLTPSSQIGFKSSLTDEAFERYRSALKQRISFRTPLLDDVLATVERSAETLRNDLKIVVDDEANHGHLSSKMLEMFRSDVAAFCDDITNALEQTAQCCSGHTEALESHARELLFISRAALELGSEPRFAHSLGCEAQIISELQIKLRALHEQLIAHWRRDTVADVVREHWHKTSSAPHGKIVQEHIDSSHPRPSSALLAALLSLSKSVQQIGTPLDPSQRARNGKMLLVDFVSATLDTLPSLQPQDSRRYLQLFWDMTFLRSMLTLWSGNKLEVGDRLHATIADVRQKLPTEAASDKVEHTMSELLSRLQIALSALLPPVPPSHQVVTAPAKGSTPSSILRPGSGAIESQYQPAVDLVKPPPRFGLLLVGSSASR</sequence>
<keyword evidence="6" id="KW-0333">Golgi apparatus</keyword>
<evidence type="ECO:0000256" key="3">
    <source>
        <dbReference type="ARBA" id="ARBA00020978"/>
    </source>
</evidence>
<evidence type="ECO:0000256" key="6">
    <source>
        <dbReference type="ARBA" id="ARBA00023034"/>
    </source>
</evidence>
<reference evidence="10" key="1">
    <citation type="submission" date="2024-04" db="EMBL/GenBank/DDBJ databases">
        <authorList>
            <person name="Shaw F."/>
            <person name="Minotto A."/>
        </authorList>
    </citation>
    <scope>NUCLEOTIDE SEQUENCE [LARGE SCALE GENOMIC DNA]</scope>
</reference>
<feature type="region of interest" description="Disordered" evidence="8">
    <location>
        <begin position="1"/>
        <end position="27"/>
    </location>
</feature>
<proteinExistence type="inferred from homology"/>
<evidence type="ECO:0000256" key="5">
    <source>
        <dbReference type="ARBA" id="ARBA00022927"/>
    </source>
</evidence>
<dbReference type="InterPro" id="IPR033370">
    <property type="entry name" value="COG1"/>
</dbReference>
<keyword evidence="7" id="KW-0472">Membrane</keyword>
<keyword evidence="5" id="KW-0653">Protein transport</keyword>
<evidence type="ECO:0000256" key="8">
    <source>
        <dbReference type="SAM" id="MobiDB-lite"/>
    </source>
</evidence>
<feature type="region of interest" description="Disordered" evidence="8">
    <location>
        <begin position="39"/>
        <end position="69"/>
    </location>
</feature>
<evidence type="ECO:0000313" key="10">
    <source>
        <dbReference type="Proteomes" id="UP001497453"/>
    </source>
</evidence>
<protein>
    <recommendedName>
        <fullName evidence="3">Conserved oligomeric Golgi complex subunit 1</fullName>
    </recommendedName>
</protein>
<keyword evidence="4" id="KW-0813">Transport</keyword>
<gene>
    <name evidence="9" type="ORF">GFSPODELE1_LOCUS554</name>
</gene>
<name>A0ABP1CH40_9APHY</name>
<feature type="compositionally biased region" description="Polar residues" evidence="8">
    <location>
        <begin position="50"/>
        <end position="62"/>
    </location>
</feature>
<dbReference type="EMBL" id="OZ037944">
    <property type="protein sequence ID" value="CAL1695011.1"/>
    <property type="molecule type" value="Genomic_DNA"/>
</dbReference>
<evidence type="ECO:0000256" key="7">
    <source>
        <dbReference type="ARBA" id="ARBA00023136"/>
    </source>
</evidence>
<comment type="subcellular location">
    <subcellularLocation>
        <location evidence="1">Golgi apparatus membrane</location>
        <topology evidence="1">Peripheral membrane protein</topology>
    </subcellularLocation>
</comment>
<evidence type="ECO:0000313" key="9">
    <source>
        <dbReference type="EMBL" id="CAL1695011.1"/>
    </source>
</evidence>
<feature type="compositionally biased region" description="Low complexity" evidence="8">
    <location>
        <begin position="39"/>
        <end position="49"/>
    </location>
</feature>
<evidence type="ECO:0000256" key="2">
    <source>
        <dbReference type="ARBA" id="ARBA00006653"/>
    </source>
</evidence>
<keyword evidence="10" id="KW-1185">Reference proteome</keyword>
<dbReference type="Proteomes" id="UP001497453">
    <property type="component" value="Chromosome 1"/>
</dbReference>